<keyword evidence="1" id="KW-0808">Transferase</keyword>
<dbReference type="EMBL" id="JANUAE010000008">
    <property type="protein sequence ID" value="MCS3710751.1"/>
    <property type="molecule type" value="Genomic_DNA"/>
</dbReference>
<gene>
    <name evidence="2" type="ORF">GGP61_002371</name>
</gene>
<dbReference type="Pfam" id="PF13692">
    <property type="entry name" value="Glyco_trans_1_4"/>
    <property type="match status" value="1"/>
</dbReference>
<comment type="caution">
    <text evidence="2">The sequence shown here is derived from an EMBL/GenBank/DDBJ whole genome shotgun (WGS) entry which is preliminary data.</text>
</comment>
<evidence type="ECO:0000313" key="2">
    <source>
        <dbReference type="EMBL" id="MCS3710751.1"/>
    </source>
</evidence>
<protein>
    <submittedName>
        <fullName evidence="2">Uncharacterized protein</fullName>
    </submittedName>
</protein>
<evidence type="ECO:0000256" key="1">
    <source>
        <dbReference type="ARBA" id="ARBA00022679"/>
    </source>
</evidence>
<dbReference type="CDD" id="cd03801">
    <property type="entry name" value="GT4_PimA-like"/>
    <property type="match status" value="1"/>
</dbReference>
<dbReference type="PANTHER" id="PTHR46401">
    <property type="entry name" value="GLYCOSYLTRANSFERASE WBBK-RELATED"/>
    <property type="match status" value="1"/>
</dbReference>
<dbReference type="SUPFAM" id="SSF53756">
    <property type="entry name" value="UDP-Glycosyltransferase/glycogen phosphorylase"/>
    <property type="match status" value="1"/>
</dbReference>
<proteinExistence type="predicted"/>
<evidence type="ECO:0000313" key="3">
    <source>
        <dbReference type="Proteomes" id="UP001155057"/>
    </source>
</evidence>
<dbReference type="Gene3D" id="3.40.50.2000">
    <property type="entry name" value="Glycogen Phosphorylase B"/>
    <property type="match status" value="2"/>
</dbReference>
<dbReference type="RefSeq" id="WP_011405378.1">
    <property type="nucleotide sequence ID" value="NZ_CALTRY010000001.1"/>
</dbReference>
<organism evidence="2 3">
    <name type="scientific">Salinibacter ruber</name>
    <dbReference type="NCBI Taxonomy" id="146919"/>
    <lineage>
        <taxon>Bacteria</taxon>
        <taxon>Pseudomonadati</taxon>
        <taxon>Rhodothermota</taxon>
        <taxon>Rhodothermia</taxon>
        <taxon>Rhodothermales</taxon>
        <taxon>Salinibacteraceae</taxon>
        <taxon>Salinibacter</taxon>
    </lineage>
</organism>
<dbReference type="GO" id="GO:0009103">
    <property type="term" value="P:lipopolysaccharide biosynthetic process"/>
    <property type="evidence" value="ECO:0007669"/>
    <property type="project" value="TreeGrafter"/>
</dbReference>
<dbReference type="GO" id="GO:0016757">
    <property type="term" value="F:glycosyltransferase activity"/>
    <property type="evidence" value="ECO:0007669"/>
    <property type="project" value="TreeGrafter"/>
</dbReference>
<dbReference type="PANTHER" id="PTHR46401:SF2">
    <property type="entry name" value="GLYCOSYLTRANSFERASE WBBK-RELATED"/>
    <property type="match status" value="1"/>
</dbReference>
<dbReference type="AlphaFoldDB" id="A0A9X2Q775"/>
<name>A0A9X2Q775_9BACT</name>
<dbReference type="Proteomes" id="UP001155057">
    <property type="component" value="Unassembled WGS sequence"/>
</dbReference>
<accession>A0A9X2Q775</accession>
<reference evidence="2" key="1">
    <citation type="submission" date="2022-08" db="EMBL/GenBank/DDBJ databases">
        <title>Genomic Encyclopedia of Type Strains, Phase V (KMG-V): Genome sequencing to study the core and pangenomes of soil and plant-associated prokaryotes.</title>
        <authorList>
            <person name="Whitman W."/>
        </authorList>
    </citation>
    <scope>NUCLEOTIDE SEQUENCE</scope>
    <source>
        <strain evidence="2">SP3049</strain>
    </source>
</reference>
<sequence>MSPMTNEPGDGPIVFLVPDIHDLQTGGNVFNRRMVAGLRPETSVRVQTWAPDTRPAPELNRPDASLIVVDSLLARHPDALRAVRERTAATPLILLVHYLRCIDPHAPDSDGVADERATLDVVDGAVTTSRYVKQALVGEGPPAERVRVVRPGLGERYRGALPDRPGRGRPRMLTVANLLPEKGLQSFVDVLRALRDRPWTWTLVGDATLDPAYAAGLFRRLRATGLADRVTWTGPIAPEALRTRYDRADLFVLPSRFETCSLSTREAMARGLPVVGRRVGGMPENAGDAPVGALVPPDGPQPLRAALRSLLTDPMARAHRGQAAWRRSRDFPTWTEAAAQFRTALATLRTRAVGAAP</sequence>